<dbReference type="AlphaFoldDB" id="A0AAE1LDS8"/>
<gene>
    <name evidence="3" type="ORF">KUF71_023853</name>
</gene>
<dbReference type="SUPFAM" id="SSF51905">
    <property type="entry name" value="FAD/NAD(P)-binding domain"/>
    <property type="match status" value="1"/>
</dbReference>
<feature type="domain" description="Amine oxidase" evidence="2">
    <location>
        <begin position="315"/>
        <end position="548"/>
    </location>
</feature>
<dbReference type="GO" id="GO:0046592">
    <property type="term" value="F:polyamine oxidase activity"/>
    <property type="evidence" value="ECO:0007669"/>
    <property type="project" value="TreeGrafter"/>
</dbReference>
<keyword evidence="4" id="KW-1185">Reference proteome</keyword>
<reference evidence="3" key="2">
    <citation type="journal article" date="2023" name="BMC Genomics">
        <title>Pest status, molecular evolution, and epigenetic factors derived from the genome assembly of Frankliniella fusca, a thysanopteran phytovirus vector.</title>
        <authorList>
            <person name="Catto M.A."/>
            <person name="Labadie P.E."/>
            <person name="Jacobson A.L."/>
            <person name="Kennedy G.G."/>
            <person name="Srinivasan R."/>
            <person name="Hunt B.G."/>
        </authorList>
    </citation>
    <scope>NUCLEOTIDE SEQUENCE</scope>
    <source>
        <strain evidence="3">PL_HMW_Pooled</strain>
    </source>
</reference>
<dbReference type="Gene3D" id="3.50.50.60">
    <property type="entry name" value="FAD/NAD(P)-binding domain"/>
    <property type="match status" value="2"/>
</dbReference>
<dbReference type="InterPro" id="IPR002937">
    <property type="entry name" value="Amino_oxidase"/>
</dbReference>
<evidence type="ECO:0000313" key="4">
    <source>
        <dbReference type="Proteomes" id="UP001219518"/>
    </source>
</evidence>
<feature type="domain" description="Amine oxidase" evidence="2">
    <location>
        <begin position="23"/>
        <end position="251"/>
    </location>
</feature>
<evidence type="ECO:0000259" key="2">
    <source>
        <dbReference type="Pfam" id="PF01593"/>
    </source>
</evidence>
<dbReference type="Proteomes" id="UP001219518">
    <property type="component" value="Unassembled WGS sequence"/>
</dbReference>
<sequence>MRIRAVRAPSNHSRILIIGAGAAGYAAASRLMENNVFDVTILEAEPRIGGRVNTVRFAENIVDLGAEWVHGEVGNVVYEMAEPLELLDHTNRYLTPTPAFVWSGGAVADPDDIELMFNLTEEIRDAGKEGQLANYTGSYGEWFLEQFSQRLLTVERRPPAELVDRFLGWFEKETGFYDGSDTWFSTSGRGITVYKECDGNLALAWKRNGYRSVFDLLTKRFPNPAQELPVRRRVLLNHEVSAIRWGERVYSSWRPSQEDNEVHSAQRHNEVTEAADEDMMYTTEDAGAVTETATEATEAGEALQSDQGRAASPPVVVELTGGGRYTADIVLVTVSLGVLKHSAQALFDPPLPERKMNAVQNLGFGQVNKLFMYFSEPWWPSGLSGYSVLVTGEDLEEFKRKYPVYGKQGHWVHGLSGFYIDEHRPNVVLMDWIVGEPARVMELYSDYQIMMGCKKWLEMFLGQNYSIPVPIGFTRSKWWSNPHFKGSYSFRSLDSDRADAWAAHLAEPILDVHGEPAVLFAGEATHDYYYSTVHGAIETGWREADRILK</sequence>
<comment type="caution">
    <text evidence="3">The sequence shown here is derived from an EMBL/GenBank/DDBJ whole genome shotgun (WGS) entry which is preliminary data.</text>
</comment>
<proteinExistence type="predicted"/>
<feature type="compositionally biased region" description="Low complexity" evidence="1">
    <location>
        <begin position="291"/>
        <end position="302"/>
    </location>
</feature>
<dbReference type="Pfam" id="PF01593">
    <property type="entry name" value="Amino_oxidase"/>
    <property type="match status" value="2"/>
</dbReference>
<reference evidence="3" key="1">
    <citation type="submission" date="2021-07" db="EMBL/GenBank/DDBJ databases">
        <authorList>
            <person name="Catto M.A."/>
            <person name="Jacobson A."/>
            <person name="Kennedy G."/>
            <person name="Labadie P."/>
            <person name="Hunt B.G."/>
            <person name="Srinivasan R."/>
        </authorList>
    </citation>
    <scope>NUCLEOTIDE SEQUENCE</scope>
    <source>
        <strain evidence="3">PL_HMW_Pooled</strain>
        <tissue evidence="3">Head</tissue>
    </source>
</reference>
<feature type="region of interest" description="Disordered" evidence="1">
    <location>
        <begin position="291"/>
        <end position="311"/>
    </location>
</feature>
<evidence type="ECO:0000313" key="3">
    <source>
        <dbReference type="EMBL" id="KAK3914452.1"/>
    </source>
</evidence>
<dbReference type="SUPFAM" id="SSF54373">
    <property type="entry name" value="FAD-linked reductases, C-terminal domain"/>
    <property type="match status" value="1"/>
</dbReference>
<dbReference type="PANTHER" id="PTHR10742:SF398">
    <property type="entry name" value="AMINE OXIDASE DOMAIN-CONTAINING PROTEIN-RELATED"/>
    <property type="match status" value="1"/>
</dbReference>
<dbReference type="EMBL" id="JAHWGI010000380">
    <property type="protein sequence ID" value="KAK3914452.1"/>
    <property type="molecule type" value="Genomic_DNA"/>
</dbReference>
<dbReference type="InterPro" id="IPR050281">
    <property type="entry name" value="Flavin_monoamine_oxidase"/>
</dbReference>
<accession>A0AAE1LDS8</accession>
<dbReference type="PRINTS" id="PR00419">
    <property type="entry name" value="ADXRDTASE"/>
</dbReference>
<dbReference type="PANTHER" id="PTHR10742">
    <property type="entry name" value="FLAVIN MONOAMINE OXIDASE"/>
    <property type="match status" value="1"/>
</dbReference>
<evidence type="ECO:0000256" key="1">
    <source>
        <dbReference type="SAM" id="MobiDB-lite"/>
    </source>
</evidence>
<protein>
    <submittedName>
        <fullName evidence="3">Spermine oxidase</fullName>
    </submittedName>
</protein>
<dbReference type="InterPro" id="IPR036188">
    <property type="entry name" value="FAD/NAD-bd_sf"/>
</dbReference>
<name>A0AAE1LDS8_9NEOP</name>
<organism evidence="3 4">
    <name type="scientific">Frankliniella fusca</name>
    <dbReference type="NCBI Taxonomy" id="407009"/>
    <lineage>
        <taxon>Eukaryota</taxon>
        <taxon>Metazoa</taxon>
        <taxon>Ecdysozoa</taxon>
        <taxon>Arthropoda</taxon>
        <taxon>Hexapoda</taxon>
        <taxon>Insecta</taxon>
        <taxon>Pterygota</taxon>
        <taxon>Neoptera</taxon>
        <taxon>Paraneoptera</taxon>
        <taxon>Thysanoptera</taxon>
        <taxon>Terebrantia</taxon>
        <taxon>Thripoidea</taxon>
        <taxon>Thripidae</taxon>
        <taxon>Frankliniella</taxon>
    </lineage>
</organism>